<dbReference type="OrthoDB" id="5945798at2759"/>
<protein>
    <recommendedName>
        <fullName evidence="2">SET domain-containing protein</fullName>
    </recommendedName>
</protein>
<dbReference type="InterPro" id="IPR053209">
    <property type="entry name" value="Gramillin-biosynth_MTr"/>
</dbReference>
<dbReference type="EMBL" id="KL198086">
    <property type="protein sequence ID" value="KDQ08784.1"/>
    <property type="molecule type" value="Genomic_DNA"/>
</dbReference>
<dbReference type="PROSITE" id="PS50280">
    <property type="entry name" value="SET"/>
    <property type="match status" value="1"/>
</dbReference>
<dbReference type="InParanoid" id="A0A067LZT7"/>
<dbReference type="SUPFAM" id="SSF48452">
    <property type="entry name" value="TPR-like"/>
    <property type="match status" value="1"/>
</dbReference>
<dbReference type="PANTHER" id="PTHR47643:SF2">
    <property type="entry name" value="TPR DOMAIN PROTEIN (AFU_ORTHOLOGUE AFUA_5G12710)"/>
    <property type="match status" value="1"/>
</dbReference>
<dbReference type="STRING" id="930990.A0A067LZT7"/>
<evidence type="ECO:0000313" key="3">
    <source>
        <dbReference type="EMBL" id="KDQ08784.1"/>
    </source>
</evidence>
<gene>
    <name evidence="3" type="ORF">BOTBODRAFT_558663</name>
</gene>
<reference evidence="4" key="1">
    <citation type="journal article" date="2014" name="Proc. Natl. Acad. Sci. U.S.A.">
        <title>Extensive sampling of basidiomycete genomes demonstrates inadequacy of the white-rot/brown-rot paradigm for wood decay fungi.</title>
        <authorList>
            <person name="Riley R."/>
            <person name="Salamov A.A."/>
            <person name="Brown D.W."/>
            <person name="Nagy L.G."/>
            <person name="Floudas D."/>
            <person name="Held B.W."/>
            <person name="Levasseur A."/>
            <person name="Lombard V."/>
            <person name="Morin E."/>
            <person name="Otillar R."/>
            <person name="Lindquist E.A."/>
            <person name="Sun H."/>
            <person name="LaButti K.M."/>
            <person name="Schmutz J."/>
            <person name="Jabbour D."/>
            <person name="Luo H."/>
            <person name="Baker S.E."/>
            <person name="Pisabarro A.G."/>
            <person name="Walton J.D."/>
            <person name="Blanchette R.A."/>
            <person name="Henrissat B."/>
            <person name="Martin F."/>
            <person name="Cullen D."/>
            <person name="Hibbett D.S."/>
            <person name="Grigoriev I.V."/>
        </authorList>
    </citation>
    <scope>NUCLEOTIDE SEQUENCE [LARGE SCALE GENOMIC DNA]</scope>
    <source>
        <strain evidence="4">FD-172 SS1</strain>
    </source>
</reference>
<dbReference type="InterPro" id="IPR046341">
    <property type="entry name" value="SET_dom_sf"/>
</dbReference>
<dbReference type="InterPro" id="IPR011990">
    <property type="entry name" value="TPR-like_helical_dom_sf"/>
</dbReference>
<organism evidence="3 4">
    <name type="scientific">Botryobasidium botryosum (strain FD-172 SS1)</name>
    <dbReference type="NCBI Taxonomy" id="930990"/>
    <lineage>
        <taxon>Eukaryota</taxon>
        <taxon>Fungi</taxon>
        <taxon>Dikarya</taxon>
        <taxon>Basidiomycota</taxon>
        <taxon>Agaricomycotina</taxon>
        <taxon>Agaricomycetes</taxon>
        <taxon>Cantharellales</taxon>
        <taxon>Botryobasidiaceae</taxon>
        <taxon>Botryobasidium</taxon>
    </lineage>
</organism>
<evidence type="ECO:0000313" key="4">
    <source>
        <dbReference type="Proteomes" id="UP000027195"/>
    </source>
</evidence>
<name>A0A067LZT7_BOTB1</name>
<dbReference type="PROSITE" id="PS50005">
    <property type="entry name" value="TPR"/>
    <property type="match status" value="1"/>
</dbReference>
<evidence type="ECO:0000256" key="1">
    <source>
        <dbReference type="PROSITE-ProRule" id="PRU00339"/>
    </source>
</evidence>
<sequence>MSIPVNSLKLRLQDLQHKMERERELGPSLAPPPACRTTLIEQSNYSYTSCEGEHSWGLFSLYVDLMGHEQRFSCTPLAQLRPMAFQTMQAREHNKGYYLLCRVVTPPYWSIGTILCVEDPAGDVRNITIYNYPGTRRTQSHALEAIFPVGSVLAIREPLLIPLESDTSAQIYVYSPSDIVFVRPDDRILAGVTWRCPAPTPAATPATHDKWHELGDGYFNAGHFLASAVTYTRALEFYPNELYFQLQRGRAYLAMEYLSAALADATAVIGACREGVSDRTRSTALYLAARVEYALSHYDTAILRLKEAARLSPGLTDEYTIWEGRCRDRIRETRGDYDWDVMFENAQLPGARIDVAEFVGPMEVQSMPHRGGGRGVIATRSIKAGELILVSRAFAASFPDELYGDRVVSQNCITGQMEGTCSSEVLSQVISKIFGRPELAPLVFGLYAGPSYPDPPHTYPPPVVINHDLRNPLVQELDLDTQRIDHIFTFNAFAPETLGWGWVDLLDASGHDSAGSPSKDIFRFDDLDASEPDIYNPPSALFLLPSLFNHSCDGNTTWYNFRDIMVMRAIKPIRKGEEFTLPYVQGSSTLSRHERLKRYCITCDCSLCSADREDGEEACRLREQLLESLSSLRSPETSLANIRSFLCYVEGTHNALRGPVRPASGRIRYELAIAYEVRARESADSSFRIQAIDACMAALEAYGIVVLDKSMWGPIGSVGSMDGDEYLPISTETRNLVVEGAKYCAQISLSIVSAFVFMGDVPRARGWARATRILDSIFVGCGNALFKSRHKAITDNLI</sequence>
<dbReference type="HOGENOM" id="CLU_009043_0_0_1"/>
<accession>A0A067LZT7</accession>
<dbReference type="InterPro" id="IPR001214">
    <property type="entry name" value="SET_dom"/>
</dbReference>
<dbReference type="CDD" id="cd20071">
    <property type="entry name" value="SET_SMYD"/>
    <property type="match status" value="1"/>
</dbReference>
<dbReference type="PANTHER" id="PTHR47643">
    <property type="entry name" value="TPR DOMAIN PROTEIN (AFU_ORTHOLOGUE AFUA_5G12710)"/>
    <property type="match status" value="1"/>
</dbReference>
<dbReference type="AlphaFoldDB" id="A0A067LZT7"/>
<dbReference type="SUPFAM" id="SSF82199">
    <property type="entry name" value="SET domain"/>
    <property type="match status" value="1"/>
</dbReference>
<dbReference type="Pfam" id="PF00856">
    <property type="entry name" value="SET"/>
    <property type="match status" value="1"/>
</dbReference>
<feature type="domain" description="SET" evidence="2">
    <location>
        <begin position="351"/>
        <end position="584"/>
    </location>
</feature>
<feature type="repeat" description="TPR" evidence="1">
    <location>
        <begin position="208"/>
        <end position="241"/>
    </location>
</feature>
<evidence type="ECO:0000259" key="2">
    <source>
        <dbReference type="PROSITE" id="PS50280"/>
    </source>
</evidence>
<dbReference type="Gene3D" id="2.170.270.10">
    <property type="entry name" value="SET domain"/>
    <property type="match status" value="1"/>
</dbReference>
<dbReference type="Gene3D" id="1.25.40.10">
    <property type="entry name" value="Tetratricopeptide repeat domain"/>
    <property type="match status" value="1"/>
</dbReference>
<keyword evidence="1" id="KW-0802">TPR repeat</keyword>
<dbReference type="InterPro" id="IPR019734">
    <property type="entry name" value="TPR_rpt"/>
</dbReference>
<proteinExistence type="predicted"/>
<dbReference type="Proteomes" id="UP000027195">
    <property type="component" value="Unassembled WGS sequence"/>
</dbReference>
<keyword evidence="4" id="KW-1185">Reference proteome</keyword>